<evidence type="ECO:0000256" key="1">
    <source>
        <dbReference type="SAM" id="Phobius"/>
    </source>
</evidence>
<keyword evidence="1" id="KW-0472">Membrane</keyword>
<proteinExistence type="predicted"/>
<feature type="transmembrane region" description="Helical" evidence="1">
    <location>
        <begin position="202"/>
        <end position="221"/>
    </location>
</feature>
<keyword evidence="1" id="KW-1133">Transmembrane helix</keyword>
<feature type="transmembrane region" description="Helical" evidence="1">
    <location>
        <begin position="47"/>
        <end position="70"/>
    </location>
</feature>
<evidence type="ECO:0000313" key="2">
    <source>
        <dbReference type="EMBL" id="MDJ1494521.1"/>
    </source>
</evidence>
<dbReference type="RefSeq" id="WP_313997733.1">
    <property type="nucleotide sequence ID" value="NZ_JASJOT010000010.1"/>
</dbReference>
<dbReference type="EMBL" id="JASJOT010000010">
    <property type="protein sequence ID" value="MDJ1494521.1"/>
    <property type="molecule type" value="Genomic_DNA"/>
</dbReference>
<keyword evidence="3" id="KW-1185">Reference proteome</keyword>
<protein>
    <submittedName>
        <fullName evidence="2">Uncharacterized protein</fullName>
    </submittedName>
</protein>
<accession>A0ABT7CLB5</accession>
<name>A0ABT7CLB5_9BACT</name>
<evidence type="ECO:0000313" key="3">
    <source>
        <dbReference type="Proteomes" id="UP001228581"/>
    </source>
</evidence>
<organism evidence="2 3">
    <name type="scientific">Xanthocytophaga flava</name>
    <dbReference type="NCBI Taxonomy" id="3048013"/>
    <lineage>
        <taxon>Bacteria</taxon>
        <taxon>Pseudomonadati</taxon>
        <taxon>Bacteroidota</taxon>
        <taxon>Cytophagia</taxon>
        <taxon>Cytophagales</taxon>
        <taxon>Rhodocytophagaceae</taxon>
        <taxon>Xanthocytophaga</taxon>
    </lineage>
</organism>
<feature type="transmembrane region" description="Helical" evidence="1">
    <location>
        <begin position="172"/>
        <end position="190"/>
    </location>
</feature>
<feature type="transmembrane region" description="Helical" evidence="1">
    <location>
        <begin position="142"/>
        <end position="160"/>
    </location>
</feature>
<gene>
    <name evidence="2" type="ORF">QNI19_16370</name>
</gene>
<reference evidence="2 3" key="1">
    <citation type="submission" date="2023-05" db="EMBL/GenBank/DDBJ databases">
        <authorList>
            <person name="Zhang X."/>
        </authorList>
    </citation>
    <scope>NUCLEOTIDE SEQUENCE [LARGE SCALE GENOMIC DNA]</scope>
    <source>
        <strain evidence="2 3">DM2B3-1</strain>
    </source>
</reference>
<dbReference type="Proteomes" id="UP001228581">
    <property type="component" value="Unassembled WGS sequence"/>
</dbReference>
<feature type="transmembrane region" description="Helical" evidence="1">
    <location>
        <begin position="7"/>
        <end position="27"/>
    </location>
</feature>
<sequence>MKKFIEGIPLITASLLYLGYCYLHYYYKEFGINIYNYITNGEILLTFLPVIIVATSIIYGGLLSHFGSLLGDYLHEQKKKVNNEEVKSAQNISPTIVETQETIEDPSKNSAPKITFWKIISFPFELIWSILKFIYYLVSLPVVGVGVFQLIMAVIINQVLVYNDMKEYEGRFYYVVIDAISLYWIIYSVFQYPKFVVRNTMFISFFVVLFIGSKMIAGYRLKEAQSIIDGKHQLMLSFIYKGKRLSTNDTLLYVGQTEKYIFFYNKKTITTDILKIDSIESVQIKDHGKIKLIAKPKPIIKSK</sequence>
<keyword evidence="1" id="KW-0812">Transmembrane</keyword>
<comment type="caution">
    <text evidence="2">The sequence shown here is derived from an EMBL/GenBank/DDBJ whole genome shotgun (WGS) entry which is preliminary data.</text>
</comment>